<dbReference type="Gene3D" id="1.20.1250.20">
    <property type="entry name" value="MFS general substrate transporter like domains"/>
    <property type="match status" value="1"/>
</dbReference>
<keyword evidence="9" id="KW-1185">Reference proteome</keyword>
<gene>
    <name evidence="8" type="ORF">GCM10010521_27300</name>
</gene>
<organism evidence="8 9">
    <name type="scientific">Streptomyces rameus</name>
    <dbReference type="NCBI Taxonomy" id="68261"/>
    <lineage>
        <taxon>Bacteria</taxon>
        <taxon>Bacillati</taxon>
        <taxon>Actinomycetota</taxon>
        <taxon>Actinomycetes</taxon>
        <taxon>Kitasatosporales</taxon>
        <taxon>Streptomycetaceae</taxon>
        <taxon>Streptomyces</taxon>
    </lineage>
</organism>
<evidence type="ECO:0000256" key="6">
    <source>
        <dbReference type="ARBA" id="ARBA00023136"/>
    </source>
</evidence>
<evidence type="ECO:0000256" key="3">
    <source>
        <dbReference type="ARBA" id="ARBA00022475"/>
    </source>
</evidence>
<evidence type="ECO:0000256" key="4">
    <source>
        <dbReference type="ARBA" id="ARBA00022692"/>
    </source>
</evidence>
<accession>A0ABP6N9V2</accession>
<keyword evidence="4 7" id="KW-0812">Transmembrane</keyword>
<name>A0ABP6N9V2_9ACTN</name>
<dbReference type="PANTHER" id="PTHR23513:SF9">
    <property type="entry name" value="ENTEROBACTIN EXPORTER ENTS"/>
    <property type="match status" value="1"/>
</dbReference>
<feature type="transmembrane region" description="Helical" evidence="7">
    <location>
        <begin position="20"/>
        <end position="44"/>
    </location>
</feature>
<dbReference type="Proteomes" id="UP001500893">
    <property type="component" value="Unassembled WGS sequence"/>
</dbReference>
<protein>
    <recommendedName>
        <fullName evidence="10">MFS transporter</fullName>
    </recommendedName>
</protein>
<keyword evidence="3" id="KW-1003">Cell membrane</keyword>
<dbReference type="RefSeq" id="WP_345050768.1">
    <property type="nucleotide sequence ID" value="NZ_BAAAVM010000032.1"/>
</dbReference>
<feature type="transmembrane region" description="Helical" evidence="7">
    <location>
        <begin position="51"/>
        <end position="70"/>
    </location>
</feature>
<evidence type="ECO:0000256" key="7">
    <source>
        <dbReference type="SAM" id="Phobius"/>
    </source>
</evidence>
<dbReference type="InterPro" id="IPR036259">
    <property type="entry name" value="MFS_trans_sf"/>
</dbReference>
<comment type="subcellular location">
    <subcellularLocation>
        <location evidence="1">Cell inner membrane</location>
        <topology evidence="1">Multi-pass membrane protein</topology>
    </subcellularLocation>
</comment>
<dbReference type="SUPFAM" id="SSF103473">
    <property type="entry name" value="MFS general substrate transporter"/>
    <property type="match status" value="1"/>
</dbReference>
<evidence type="ECO:0000256" key="5">
    <source>
        <dbReference type="ARBA" id="ARBA00022989"/>
    </source>
</evidence>
<dbReference type="EMBL" id="BAAAVM010000032">
    <property type="protein sequence ID" value="GAA3139422.1"/>
    <property type="molecule type" value="Genomic_DNA"/>
</dbReference>
<evidence type="ECO:0000313" key="8">
    <source>
        <dbReference type="EMBL" id="GAA3139422.1"/>
    </source>
</evidence>
<sequence>MTAAETGDKRVPPWRGGFGWLWSAAVLPGFGDALPAAALPLLAASLTGEPLLIAAVSACGYLSWILFGLLGGAIADRVDQRRAMWTVDTARAPLAAAFFVLPVTALIPAHRPETPVAGHGESVATAPPVH</sequence>
<reference evidence="9" key="1">
    <citation type="journal article" date="2019" name="Int. J. Syst. Evol. Microbiol.">
        <title>The Global Catalogue of Microorganisms (GCM) 10K type strain sequencing project: providing services to taxonomists for standard genome sequencing and annotation.</title>
        <authorList>
            <consortium name="The Broad Institute Genomics Platform"/>
            <consortium name="The Broad Institute Genome Sequencing Center for Infectious Disease"/>
            <person name="Wu L."/>
            <person name="Ma J."/>
        </authorList>
    </citation>
    <scope>NUCLEOTIDE SEQUENCE [LARGE SCALE GENOMIC DNA]</scope>
    <source>
        <strain evidence="9">JCM 11574</strain>
    </source>
</reference>
<proteinExistence type="predicted"/>
<keyword evidence="5 7" id="KW-1133">Transmembrane helix</keyword>
<keyword evidence="2" id="KW-0813">Transport</keyword>
<dbReference type="InterPro" id="IPR010290">
    <property type="entry name" value="TM_effector"/>
</dbReference>
<evidence type="ECO:0000256" key="1">
    <source>
        <dbReference type="ARBA" id="ARBA00004429"/>
    </source>
</evidence>
<evidence type="ECO:0000313" key="9">
    <source>
        <dbReference type="Proteomes" id="UP001500893"/>
    </source>
</evidence>
<keyword evidence="6 7" id="KW-0472">Membrane</keyword>
<dbReference type="Pfam" id="PF05977">
    <property type="entry name" value="MFS_3"/>
    <property type="match status" value="1"/>
</dbReference>
<evidence type="ECO:0008006" key="10">
    <source>
        <dbReference type="Google" id="ProtNLM"/>
    </source>
</evidence>
<evidence type="ECO:0000256" key="2">
    <source>
        <dbReference type="ARBA" id="ARBA00022448"/>
    </source>
</evidence>
<comment type="caution">
    <text evidence="8">The sequence shown here is derived from an EMBL/GenBank/DDBJ whole genome shotgun (WGS) entry which is preliminary data.</text>
</comment>
<dbReference type="PANTHER" id="PTHR23513">
    <property type="entry name" value="INTEGRAL MEMBRANE EFFLUX PROTEIN-RELATED"/>
    <property type="match status" value="1"/>
</dbReference>